<reference evidence="1 2" key="1">
    <citation type="submission" date="2018-04" db="EMBL/GenBank/DDBJ databases">
        <title>The genome of golden apple snail Pomacea canaliculata provides insight into stress tolerance and invasive adaptation.</title>
        <authorList>
            <person name="Liu C."/>
            <person name="Liu B."/>
            <person name="Ren Y."/>
            <person name="Zhang Y."/>
            <person name="Wang H."/>
            <person name="Li S."/>
            <person name="Jiang F."/>
            <person name="Yin L."/>
            <person name="Zhang G."/>
            <person name="Qian W."/>
            <person name="Fan W."/>
        </authorList>
    </citation>
    <scope>NUCLEOTIDE SEQUENCE [LARGE SCALE GENOMIC DNA]</scope>
    <source>
        <strain evidence="1">SZHN2017</strain>
        <tissue evidence="1">Muscle</tissue>
    </source>
</reference>
<accession>A0A2T7P048</accession>
<name>A0A2T7P048_POMCA</name>
<evidence type="ECO:0000313" key="1">
    <source>
        <dbReference type="EMBL" id="PVD26808.1"/>
    </source>
</evidence>
<dbReference type="Proteomes" id="UP000245119">
    <property type="component" value="Linkage Group LG8"/>
</dbReference>
<sequence length="72" mass="8233">MFLGVKSGLAEKRLVVVPVLLEDLDKTLVDSFVCTLLHTTTYIAWPARGTSTEIERFWKNLSRVISGRRRIQ</sequence>
<comment type="caution">
    <text evidence="1">The sequence shown here is derived from an EMBL/GenBank/DDBJ whole genome shotgun (WGS) entry which is preliminary data.</text>
</comment>
<dbReference type="EMBL" id="PZQS01000008">
    <property type="protein sequence ID" value="PVD26808.1"/>
    <property type="molecule type" value="Genomic_DNA"/>
</dbReference>
<gene>
    <name evidence="1" type="ORF">C0Q70_14487</name>
</gene>
<evidence type="ECO:0000313" key="2">
    <source>
        <dbReference type="Proteomes" id="UP000245119"/>
    </source>
</evidence>
<organism evidence="1 2">
    <name type="scientific">Pomacea canaliculata</name>
    <name type="common">Golden apple snail</name>
    <dbReference type="NCBI Taxonomy" id="400727"/>
    <lineage>
        <taxon>Eukaryota</taxon>
        <taxon>Metazoa</taxon>
        <taxon>Spiralia</taxon>
        <taxon>Lophotrochozoa</taxon>
        <taxon>Mollusca</taxon>
        <taxon>Gastropoda</taxon>
        <taxon>Caenogastropoda</taxon>
        <taxon>Architaenioglossa</taxon>
        <taxon>Ampullarioidea</taxon>
        <taxon>Ampullariidae</taxon>
        <taxon>Pomacea</taxon>
    </lineage>
</organism>
<protein>
    <recommendedName>
        <fullName evidence="3">TIR domain-containing protein</fullName>
    </recommendedName>
</protein>
<evidence type="ECO:0008006" key="3">
    <source>
        <dbReference type="Google" id="ProtNLM"/>
    </source>
</evidence>
<keyword evidence="2" id="KW-1185">Reference proteome</keyword>
<dbReference type="Gene3D" id="3.40.50.10140">
    <property type="entry name" value="Toll/interleukin-1 receptor homology (TIR) domain"/>
    <property type="match status" value="1"/>
</dbReference>
<proteinExistence type="predicted"/>
<dbReference type="InterPro" id="IPR035897">
    <property type="entry name" value="Toll_tir_struct_dom_sf"/>
</dbReference>
<dbReference type="OrthoDB" id="6069546at2759"/>
<dbReference type="AlphaFoldDB" id="A0A2T7P048"/>
<dbReference type="SUPFAM" id="SSF52200">
    <property type="entry name" value="Toll/Interleukin receptor TIR domain"/>
    <property type="match status" value="1"/>
</dbReference>